<dbReference type="Proteomes" id="UP000664203">
    <property type="component" value="Unassembled WGS sequence"/>
</dbReference>
<evidence type="ECO:0000256" key="6">
    <source>
        <dbReference type="SAM" id="MobiDB-lite"/>
    </source>
</evidence>
<protein>
    <submittedName>
        <fullName evidence="8">Uncharacterized protein</fullName>
    </submittedName>
</protein>
<dbReference type="InterPro" id="IPR001708">
    <property type="entry name" value="YidC/ALB3/OXA1/COX18"/>
</dbReference>
<dbReference type="AlphaFoldDB" id="A0A8H3EVU3"/>
<sequence length="356" mass="40043">MKSPGVLRVISRPTARVKSYHRTIIGQIAPLNARRFTATPRRPFLDECLVQTHTLISGIHDVTGLPWAASIPLTAFLVRIVVLTPINVYSRGLREKQWKLFSRFEESRIATEKKIKQEHGKKSLSELQKINDAAVGPMRRRLIKQHRALVWPSYLALIQIPIWLAMMETIRRMTGAEDGMLSLTGKSLTALREKQNPGPGTVDELIPTEPSLATEGMLWFDDLTIPDPSLILPFALSGIMFIIFSSRRGTLGFHSVPGSTIEHAYRAFSWSERKDRILKVGALVAGPATLTFPSAMLLYWISSSLAAVIVGPLPRILFLWVRKAPGEDKVKPKSKPKTQEFRGPTMKDLRNQRKKK</sequence>
<dbReference type="EMBL" id="CAJPDR010000061">
    <property type="protein sequence ID" value="CAF9913317.1"/>
    <property type="molecule type" value="Genomic_DNA"/>
</dbReference>
<gene>
    <name evidence="8" type="ORF">ALECFALPRED_008749</name>
</gene>
<feature type="transmembrane region" description="Helical" evidence="7">
    <location>
        <begin position="276"/>
        <end position="292"/>
    </location>
</feature>
<dbReference type="GO" id="GO:0033617">
    <property type="term" value="P:mitochondrial respiratory chain complex IV assembly"/>
    <property type="evidence" value="ECO:0007669"/>
    <property type="project" value="TreeGrafter"/>
</dbReference>
<evidence type="ECO:0000256" key="7">
    <source>
        <dbReference type="SAM" id="Phobius"/>
    </source>
</evidence>
<keyword evidence="4 7" id="KW-1133">Transmembrane helix</keyword>
<evidence type="ECO:0000256" key="3">
    <source>
        <dbReference type="ARBA" id="ARBA00022692"/>
    </source>
</evidence>
<accession>A0A8H3EVU3</accession>
<evidence type="ECO:0000256" key="1">
    <source>
        <dbReference type="ARBA" id="ARBA00004141"/>
    </source>
</evidence>
<keyword evidence="5 7" id="KW-0472">Membrane</keyword>
<feature type="transmembrane region" description="Helical" evidence="7">
    <location>
        <begin position="225"/>
        <end position="244"/>
    </location>
</feature>
<evidence type="ECO:0000313" key="8">
    <source>
        <dbReference type="EMBL" id="CAF9913317.1"/>
    </source>
</evidence>
<feature type="transmembrane region" description="Helical" evidence="7">
    <location>
        <begin position="67"/>
        <end position="89"/>
    </location>
</feature>
<comment type="subcellular location">
    <subcellularLocation>
        <location evidence="1">Membrane</location>
        <topology evidence="1">Multi-pass membrane protein</topology>
    </subcellularLocation>
</comment>
<comment type="similarity">
    <text evidence="2">Belongs to the OXA1/ALB3/YidC family.</text>
</comment>
<name>A0A8H3EVU3_9LECA</name>
<comment type="caution">
    <text evidence="8">The sequence shown here is derived from an EMBL/GenBank/DDBJ whole genome shotgun (WGS) entry which is preliminary data.</text>
</comment>
<dbReference type="PANTHER" id="PTHR12428">
    <property type="entry name" value="OXA1"/>
    <property type="match status" value="1"/>
</dbReference>
<evidence type="ECO:0000256" key="4">
    <source>
        <dbReference type="ARBA" id="ARBA00022989"/>
    </source>
</evidence>
<feature type="transmembrane region" description="Helical" evidence="7">
    <location>
        <begin position="148"/>
        <end position="166"/>
    </location>
</feature>
<dbReference type="GO" id="GO:0005743">
    <property type="term" value="C:mitochondrial inner membrane"/>
    <property type="evidence" value="ECO:0007669"/>
    <property type="project" value="TreeGrafter"/>
</dbReference>
<keyword evidence="9" id="KW-1185">Reference proteome</keyword>
<keyword evidence="3 7" id="KW-0812">Transmembrane</keyword>
<dbReference type="GO" id="GO:0032979">
    <property type="term" value="P:protein insertion into mitochondrial inner membrane from matrix"/>
    <property type="evidence" value="ECO:0007669"/>
    <property type="project" value="TreeGrafter"/>
</dbReference>
<proteinExistence type="inferred from homology"/>
<evidence type="ECO:0000313" key="9">
    <source>
        <dbReference type="Proteomes" id="UP000664203"/>
    </source>
</evidence>
<feature type="region of interest" description="Disordered" evidence="6">
    <location>
        <begin position="326"/>
        <end position="356"/>
    </location>
</feature>
<organism evidence="8 9">
    <name type="scientific">Alectoria fallacina</name>
    <dbReference type="NCBI Taxonomy" id="1903189"/>
    <lineage>
        <taxon>Eukaryota</taxon>
        <taxon>Fungi</taxon>
        <taxon>Dikarya</taxon>
        <taxon>Ascomycota</taxon>
        <taxon>Pezizomycotina</taxon>
        <taxon>Lecanoromycetes</taxon>
        <taxon>OSLEUM clade</taxon>
        <taxon>Lecanoromycetidae</taxon>
        <taxon>Lecanorales</taxon>
        <taxon>Lecanorineae</taxon>
        <taxon>Parmeliaceae</taxon>
        <taxon>Alectoria</taxon>
    </lineage>
</organism>
<reference evidence="8" key="1">
    <citation type="submission" date="2021-03" db="EMBL/GenBank/DDBJ databases">
        <authorList>
            <person name="Tagirdzhanova G."/>
        </authorList>
    </citation>
    <scope>NUCLEOTIDE SEQUENCE</scope>
</reference>
<evidence type="ECO:0000256" key="5">
    <source>
        <dbReference type="ARBA" id="ARBA00023136"/>
    </source>
</evidence>
<evidence type="ECO:0000256" key="2">
    <source>
        <dbReference type="ARBA" id="ARBA00009877"/>
    </source>
</evidence>
<dbReference type="PANTHER" id="PTHR12428:SF65">
    <property type="entry name" value="CYTOCHROME C OXIDASE ASSEMBLY PROTEIN COX18, MITOCHONDRIAL"/>
    <property type="match status" value="1"/>
</dbReference>
<feature type="transmembrane region" description="Helical" evidence="7">
    <location>
        <begin position="298"/>
        <end position="321"/>
    </location>
</feature>
<dbReference type="OrthoDB" id="2148490at2759"/>
<dbReference type="GO" id="GO:0032977">
    <property type="term" value="F:membrane insertase activity"/>
    <property type="evidence" value="ECO:0007669"/>
    <property type="project" value="InterPro"/>
</dbReference>